<dbReference type="PANTHER" id="PTHR22617:SF23">
    <property type="entry name" value="CHEMOTAXIS PROTEIN CHEW"/>
    <property type="match status" value="1"/>
</dbReference>
<evidence type="ECO:0000313" key="2">
    <source>
        <dbReference type="EMBL" id="BDV35390.1"/>
    </source>
</evidence>
<evidence type="ECO:0000259" key="1">
    <source>
        <dbReference type="PROSITE" id="PS50851"/>
    </source>
</evidence>
<dbReference type="InterPro" id="IPR039315">
    <property type="entry name" value="CheW"/>
</dbReference>
<dbReference type="Gene3D" id="2.30.30.40">
    <property type="entry name" value="SH3 Domains"/>
    <property type="match status" value="1"/>
</dbReference>
<dbReference type="InterPro" id="IPR002545">
    <property type="entry name" value="CheW-lke_dom"/>
</dbReference>
<dbReference type="PANTHER" id="PTHR22617">
    <property type="entry name" value="CHEMOTAXIS SENSOR HISTIDINE KINASE-RELATED"/>
    <property type="match status" value="1"/>
</dbReference>
<dbReference type="SMART" id="SM00260">
    <property type="entry name" value="CheW"/>
    <property type="match status" value="1"/>
</dbReference>
<proteinExistence type="predicted"/>
<name>A0ABM8EBU8_9HYPH</name>
<sequence>MSFDVADFSYSRSRAAPAVTQSRHFVIRVRGQIVGLPVEHVKTVFYLDNLTPVPLAPREVAGLTNLRGRIVTALYLDRCLWLDEAIDGSNGLAVGIEHDGEEYALLVEATEDVVATSETDLIACPAHIDPRLAEMVAGCYRLDDGFLSVLDVEALLRRVAKLSEAPRRRGGRQGNSNYSNTGAS</sequence>
<dbReference type="Proteomes" id="UP001317629">
    <property type="component" value="Chromosome"/>
</dbReference>
<accession>A0ABM8EBU8</accession>
<reference evidence="2 3" key="1">
    <citation type="journal article" date="2023" name="Int. J. Syst. Evol. Microbiol.">
        <title>Methylocystis iwaonis sp. nov., a type II methane-oxidizing bacterium from surface soil of a rice paddy field in Japan, and emended description of the genus Methylocystis (ex Whittenbury et al. 1970) Bowman et al. 1993.</title>
        <authorList>
            <person name="Kaise H."/>
            <person name="Sawadogo J.B."/>
            <person name="Alam M.S."/>
            <person name="Ueno C."/>
            <person name="Dianou D."/>
            <person name="Shinjo R."/>
            <person name="Asakawa S."/>
        </authorList>
    </citation>
    <scope>NUCLEOTIDE SEQUENCE [LARGE SCALE GENOMIC DNA]</scope>
    <source>
        <strain evidence="2 3">SS37A-Re</strain>
    </source>
</reference>
<gene>
    <name evidence="2" type="ORF">SS37A_29190</name>
</gene>
<protein>
    <recommendedName>
        <fullName evidence="1">CheW-like domain-containing protein</fullName>
    </recommendedName>
</protein>
<keyword evidence="3" id="KW-1185">Reference proteome</keyword>
<evidence type="ECO:0000313" key="3">
    <source>
        <dbReference type="Proteomes" id="UP001317629"/>
    </source>
</evidence>
<dbReference type="EMBL" id="AP027142">
    <property type="protein sequence ID" value="BDV35390.1"/>
    <property type="molecule type" value="Genomic_DNA"/>
</dbReference>
<dbReference type="SUPFAM" id="SSF50341">
    <property type="entry name" value="CheW-like"/>
    <property type="match status" value="1"/>
</dbReference>
<dbReference type="PROSITE" id="PS50851">
    <property type="entry name" value="CHEW"/>
    <property type="match status" value="1"/>
</dbReference>
<dbReference type="RefSeq" id="WP_281928820.1">
    <property type="nucleotide sequence ID" value="NZ_AP027142.1"/>
</dbReference>
<organism evidence="2 3">
    <name type="scientific">Methylocystis iwaonis</name>
    <dbReference type="NCBI Taxonomy" id="2885079"/>
    <lineage>
        <taxon>Bacteria</taxon>
        <taxon>Pseudomonadati</taxon>
        <taxon>Pseudomonadota</taxon>
        <taxon>Alphaproteobacteria</taxon>
        <taxon>Hyphomicrobiales</taxon>
        <taxon>Methylocystaceae</taxon>
        <taxon>Methylocystis</taxon>
    </lineage>
</organism>
<dbReference type="Pfam" id="PF01584">
    <property type="entry name" value="CheW"/>
    <property type="match status" value="1"/>
</dbReference>
<dbReference type="Gene3D" id="2.40.50.180">
    <property type="entry name" value="CheA-289, Domain 4"/>
    <property type="match status" value="1"/>
</dbReference>
<feature type="domain" description="CheW-like" evidence="1">
    <location>
        <begin position="21"/>
        <end position="161"/>
    </location>
</feature>
<dbReference type="InterPro" id="IPR036061">
    <property type="entry name" value="CheW-like_dom_sf"/>
</dbReference>